<keyword evidence="2" id="KW-1185">Reference proteome</keyword>
<evidence type="ECO:0000313" key="2">
    <source>
        <dbReference type="Proteomes" id="UP000027265"/>
    </source>
</evidence>
<name>A0A067PM19_9AGAM</name>
<dbReference type="HOGENOM" id="CLU_1796758_0_0_1"/>
<sequence length="144" mass="16513">MRSHSTILLLSIRKDDRDPLQDYTESVLQFVALLDVSPYKPQHPSTEPHPISLPSHTLLRIQSKRSSSPPNLIASKYGVRLLPLVLGPLSMPMQIRRHFNFRNNLKTRESTFSVPRRDRTHDTLFSMVRSVASGWVGRMKVATR</sequence>
<dbReference type="Proteomes" id="UP000027265">
    <property type="component" value="Unassembled WGS sequence"/>
</dbReference>
<gene>
    <name evidence="1" type="ORF">JAAARDRAFT_198540</name>
</gene>
<dbReference type="AlphaFoldDB" id="A0A067PM19"/>
<accession>A0A067PM19</accession>
<organism evidence="1 2">
    <name type="scientific">Jaapia argillacea MUCL 33604</name>
    <dbReference type="NCBI Taxonomy" id="933084"/>
    <lineage>
        <taxon>Eukaryota</taxon>
        <taxon>Fungi</taxon>
        <taxon>Dikarya</taxon>
        <taxon>Basidiomycota</taxon>
        <taxon>Agaricomycotina</taxon>
        <taxon>Agaricomycetes</taxon>
        <taxon>Agaricomycetidae</taxon>
        <taxon>Jaapiales</taxon>
        <taxon>Jaapiaceae</taxon>
        <taxon>Jaapia</taxon>
    </lineage>
</organism>
<dbReference type="EMBL" id="KL197742">
    <property type="protein sequence ID" value="KDQ52127.1"/>
    <property type="molecule type" value="Genomic_DNA"/>
</dbReference>
<dbReference type="InParanoid" id="A0A067PM19"/>
<protein>
    <submittedName>
        <fullName evidence="1">Uncharacterized protein</fullName>
    </submittedName>
</protein>
<reference evidence="2" key="1">
    <citation type="journal article" date="2014" name="Proc. Natl. Acad. Sci. U.S.A.">
        <title>Extensive sampling of basidiomycete genomes demonstrates inadequacy of the white-rot/brown-rot paradigm for wood decay fungi.</title>
        <authorList>
            <person name="Riley R."/>
            <person name="Salamov A.A."/>
            <person name="Brown D.W."/>
            <person name="Nagy L.G."/>
            <person name="Floudas D."/>
            <person name="Held B.W."/>
            <person name="Levasseur A."/>
            <person name="Lombard V."/>
            <person name="Morin E."/>
            <person name="Otillar R."/>
            <person name="Lindquist E.A."/>
            <person name="Sun H."/>
            <person name="LaButti K.M."/>
            <person name="Schmutz J."/>
            <person name="Jabbour D."/>
            <person name="Luo H."/>
            <person name="Baker S.E."/>
            <person name="Pisabarro A.G."/>
            <person name="Walton J.D."/>
            <person name="Blanchette R.A."/>
            <person name="Henrissat B."/>
            <person name="Martin F."/>
            <person name="Cullen D."/>
            <person name="Hibbett D.S."/>
            <person name="Grigoriev I.V."/>
        </authorList>
    </citation>
    <scope>NUCLEOTIDE SEQUENCE [LARGE SCALE GENOMIC DNA]</scope>
    <source>
        <strain evidence="2">MUCL 33604</strain>
    </source>
</reference>
<proteinExistence type="predicted"/>
<evidence type="ECO:0000313" key="1">
    <source>
        <dbReference type="EMBL" id="KDQ52127.1"/>
    </source>
</evidence>